<feature type="binding site" evidence="8 12">
    <location>
        <position position="395"/>
    </location>
    <ligand>
        <name>Mn(2+)</name>
        <dbReference type="ChEBI" id="CHEBI:29035"/>
        <label>1</label>
    </ligand>
</feature>
<dbReference type="InterPro" id="IPR017850">
    <property type="entry name" value="Alkaline_phosphatase_core_sf"/>
</dbReference>
<keyword evidence="4 8" id="KW-0479">Metal-binding</keyword>
<dbReference type="Proteomes" id="UP000178264">
    <property type="component" value="Unassembled WGS sequence"/>
</dbReference>
<dbReference type="AlphaFoldDB" id="A0A1F7VE22"/>
<dbReference type="PANTHER" id="PTHR31637">
    <property type="entry name" value="2,3-BISPHOSPHOGLYCERATE-INDEPENDENT PHOSPHOGLYCERATE MUTASE"/>
    <property type="match status" value="1"/>
</dbReference>
<evidence type="ECO:0000256" key="1">
    <source>
        <dbReference type="ARBA" id="ARBA00000370"/>
    </source>
</evidence>
<feature type="binding site" evidence="8 11">
    <location>
        <begin position="258"/>
        <end position="261"/>
    </location>
    <ligand>
        <name>substrate</name>
    </ligand>
</feature>
<evidence type="ECO:0000259" key="14">
    <source>
        <dbReference type="Pfam" id="PF06415"/>
    </source>
</evidence>
<dbReference type="EC" id="5.4.2.12" evidence="8 9"/>
<dbReference type="InterPro" id="IPR006124">
    <property type="entry name" value="Metalloenzyme"/>
</dbReference>
<dbReference type="Gene3D" id="3.40.1450.10">
    <property type="entry name" value="BPG-independent phosphoglycerate mutase, domain B"/>
    <property type="match status" value="1"/>
</dbReference>
<dbReference type="InterPro" id="IPR036646">
    <property type="entry name" value="PGAM_B_sf"/>
</dbReference>
<feature type="binding site" evidence="8 12">
    <location>
        <position position="437"/>
    </location>
    <ligand>
        <name>Mn(2+)</name>
        <dbReference type="ChEBI" id="CHEBI:29035"/>
        <label>2</label>
    </ligand>
</feature>
<evidence type="ECO:0000256" key="8">
    <source>
        <dbReference type="HAMAP-Rule" id="MF_01038"/>
    </source>
</evidence>
<comment type="cofactor">
    <cofactor evidence="8">
        <name>Mn(2+)</name>
        <dbReference type="ChEBI" id="CHEBI:29035"/>
    </cofactor>
    <text evidence="8">Binds 2 manganese ions per subunit.</text>
</comment>
<dbReference type="Gene3D" id="3.40.720.10">
    <property type="entry name" value="Alkaline Phosphatase, subunit A"/>
    <property type="match status" value="1"/>
</dbReference>
<dbReference type="NCBIfam" id="TIGR01307">
    <property type="entry name" value="pgm_bpd_ind"/>
    <property type="match status" value="1"/>
</dbReference>
<feature type="binding site" evidence="8 11">
    <location>
        <position position="181"/>
    </location>
    <ligand>
        <name>substrate</name>
    </ligand>
</feature>
<comment type="function">
    <text evidence="8">Catalyzes the interconversion of 2-phosphoglycerate and 3-phosphoglycerate.</text>
</comment>
<evidence type="ECO:0000256" key="11">
    <source>
        <dbReference type="PIRSR" id="PIRSR001492-2"/>
    </source>
</evidence>
<evidence type="ECO:0000256" key="10">
    <source>
        <dbReference type="PIRSR" id="PIRSR001492-1"/>
    </source>
</evidence>
<feature type="binding site" evidence="8 12">
    <location>
        <position position="399"/>
    </location>
    <ligand>
        <name>Mn(2+)</name>
        <dbReference type="ChEBI" id="CHEBI:29035"/>
        <label>1</label>
    </ligand>
</feature>
<evidence type="ECO:0000256" key="2">
    <source>
        <dbReference type="ARBA" id="ARBA00004798"/>
    </source>
</evidence>
<feature type="domain" description="BPG-independent PGAM N-terminal" evidence="14">
    <location>
        <begin position="81"/>
        <end position="275"/>
    </location>
</feature>
<name>A0A1F7VE22_9BACT</name>
<dbReference type="GO" id="GO:0006096">
    <property type="term" value="P:glycolytic process"/>
    <property type="evidence" value="ECO:0007669"/>
    <property type="project" value="UniProtKB-UniRule"/>
</dbReference>
<comment type="catalytic activity">
    <reaction evidence="1 8">
        <text>(2R)-2-phosphoglycerate = (2R)-3-phosphoglycerate</text>
        <dbReference type="Rhea" id="RHEA:15901"/>
        <dbReference type="ChEBI" id="CHEBI:58272"/>
        <dbReference type="ChEBI" id="CHEBI:58289"/>
        <dbReference type="EC" id="5.4.2.12"/>
    </reaction>
</comment>
<keyword evidence="7 8" id="KW-0413">Isomerase</keyword>
<evidence type="ECO:0000256" key="5">
    <source>
        <dbReference type="ARBA" id="ARBA00023152"/>
    </source>
</evidence>
<comment type="similarity">
    <text evidence="3 8">Belongs to the BPG-independent phosphoglycerate mutase family.</text>
</comment>
<dbReference type="SUPFAM" id="SSF53649">
    <property type="entry name" value="Alkaline phosphatase-like"/>
    <property type="match status" value="1"/>
</dbReference>
<dbReference type="HAMAP" id="MF_01038">
    <property type="entry name" value="GpmI"/>
    <property type="match status" value="1"/>
</dbReference>
<dbReference type="Pfam" id="PF06415">
    <property type="entry name" value="iPGM_N"/>
    <property type="match status" value="1"/>
</dbReference>
<feature type="binding site" evidence="8 12">
    <location>
        <position position="11"/>
    </location>
    <ligand>
        <name>Mn(2+)</name>
        <dbReference type="ChEBI" id="CHEBI:29035"/>
        <label>2</label>
    </ligand>
</feature>
<feature type="binding site" evidence="8 12">
    <location>
        <position position="61"/>
    </location>
    <ligand>
        <name>Mn(2+)</name>
        <dbReference type="ChEBI" id="CHEBI:29035"/>
        <label>2</label>
    </ligand>
</feature>
<evidence type="ECO:0000256" key="7">
    <source>
        <dbReference type="ARBA" id="ARBA00023235"/>
    </source>
</evidence>
<dbReference type="UniPathway" id="UPA00109">
    <property type="reaction ID" value="UER00186"/>
</dbReference>
<feature type="binding site" evidence="8 11">
    <location>
        <position position="328"/>
    </location>
    <ligand>
        <name>substrate</name>
    </ligand>
</feature>
<feature type="binding site" evidence="8 11">
    <location>
        <position position="186"/>
    </location>
    <ligand>
        <name>substrate</name>
    </ligand>
</feature>
<feature type="active site" description="Phosphoserine intermediate" evidence="8 10">
    <location>
        <position position="61"/>
    </location>
</feature>
<accession>A0A1F7VE22</accession>
<feature type="binding site" evidence="8 12">
    <location>
        <position position="436"/>
    </location>
    <ligand>
        <name>Mn(2+)</name>
        <dbReference type="ChEBI" id="CHEBI:29035"/>
        <label>2</label>
    </ligand>
</feature>
<evidence type="ECO:0000313" key="16">
    <source>
        <dbReference type="Proteomes" id="UP000178264"/>
    </source>
</evidence>
<dbReference type="GO" id="GO:0005829">
    <property type="term" value="C:cytosol"/>
    <property type="evidence" value="ECO:0007669"/>
    <property type="project" value="TreeGrafter"/>
</dbReference>
<evidence type="ECO:0000256" key="3">
    <source>
        <dbReference type="ARBA" id="ARBA00008819"/>
    </source>
</evidence>
<dbReference type="GO" id="GO:0030145">
    <property type="term" value="F:manganese ion binding"/>
    <property type="evidence" value="ECO:0007669"/>
    <property type="project" value="UniProtKB-UniRule"/>
</dbReference>
<gene>
    <name evidence="8" type="primary">gpmI</name>
    <name evidence="15" type="ORF">A3I42_03990</name>
</gene>
<dbReference type="GO" id="GO:0004619">
    <property type="term" value="F:phosphoglycerate mutase activity"/>
    <property type="evidence" value="ECO:0007669"/>
    <property type="project" value="UniProtKB-UniRule"/>
</dbReference>
<evidence type="ECO:0000313" key="15">
    <source>
        <dbReference type="EMBL" id="OGL88802.1"/>
    </source>
</evidence>
<feature type="binding site" evidence="8 11">
    <location>
        <begin position="152"/>
        <end position="153"/>
    </location>
    <ligand>
        <name>substrate</name>
    </ligand>
</feature>
<evidence type="ECO:0000256" key="6">
    <source>
        <dbReference type="ARBA" id="ARBA00023211"/>
    </source>
</evidence>
<dbReference type="InterPro" id="IPR005995">
    <property type="entry name" value="Pgm_bpd_ind"/>
</dbReference>
<dbReference type="SUPFAM" id="SSF64158">
    <property type="entry name" value="2,3-Bisphosphoglycerate-independent phosphoglycerate mutase, substrate-binding domain"/>
    <property type="match status" value="1"/>
</dbReference>
<dbReference type="EMBL" id="MGER01000010">
    <property type="protein sequence ID" value="OGL88802.1"/>
    <property type="molecule type" value="Genomic_DNA"/>
</dbReference>
<dbReference type="CDD" id="cd16010">
    <property type="entry name" value="iPGM"/>
    <property type="match status" value="1"/>
</dbReference>
<comment type="pathway">
    <text evidence="2 8">Carbohydrate degradation; glycolysis; pyruvate from D-glyceraldehyde 3-phosphate: step 3/5.</text>
</comment>
<evidence type="ECO:0000256" key="4">
    <source>
        <dbReference type="ARBA" id="ARBA00022723"/>
    </source>
</evidence>
<keyword evidence="6 8" id="KW-0464">Manganese</keyword>
<feature type="binding site" evidence="8 12">
    <location>
        <position position="456"/>
    </location>
    <ligand>
        <name>Mn(2+)</name>
        <dbReference type="ChEBI" id="CHEBI:29035"/>
        <label>1</label>
    </ligand>
</feature>
<evidence type="ECO:0000256" key="12">
    <source>
        <dbReference type="PIRSR" id="PIRSR001492-3"/>
    </source>
</evidence>
<reference evidence="15 16" key="1">
    <citation type="journal article" date="2016" name="Nat. Commun.">
        <title>Thousands of microbial genomes shed light on interconnected biogeochemical processes in an aquifer system.</title>
        <authorList>
            <person name="Anantharaman K."/>
            <person name="Brown C.T."/>
            <person name="Hug L.A."/>
            <person name="Sharon I."/>
            <person name="Castelle C.J."/>
            <person name="Probst A.J."/>
            <person name="Thomas B.C."/>
            <person name="Singh A."/>
            <person name="Wilkins M.J."/>
            <person name="Karaoz U."/>
            <person name="Brodie E.L."/>
            <person name="Williams K.H."/>
            <person name="Hubbard S.S."/>
            <person name="Banfield J.F."/>
        </authorList>
    </citation>
    <scope>NUCLEOTIDE SEQUENCE [LARGE SCALE GENOMIC DNA]</scope>
</reference>
<dbReference type="Pfam" id="PF01676">
    <property type="entry name" value="Metalloenzyme"/>
    <property type="match status" value="1"/>
</dbReference>
<dbReference type="PANTHER" id="PTHR31637:SF0">
    <property type="entry name" value="2,3-BISPHOSPHOGLYCERATE-INDEPENDENT PHOSPHOGLYCERATE MUTASE"/>
    <property type="match status" value="1"/>
</dbReference>
<protein>
    <recommendedName>
        <fullName evidence="8 9">2,3-bisphosphoglycerate-independent phosphoglycerate mutase</fullName>
        <shortName evidence="8">BPG-independent PGAM</shortName>
        <shortName evidence="8">Phosphoglyceromutase</shortName>
        <shortName evidence="8">iPGM</shortName>
        <ecNumber evidence="8 9">5.4.2.12</ecNumber>
    </recommendedName>
</protein>
<sequence>MAKPLVLIIRDGWGVAPPGPGNAVALSRTPHHDELRKKYSCALLEASGEAIGLPRGFHGNSEVGHLTMGAGRPVKQELTFIHEEIASGAFLHNKKIIEVFTACRDKGKILHLIGILQDAGVHAHEEHLWALLTLAQQQRVERVIIHALADGRDSPPRSVLAFLKKLSARFPQVPVGTVAGRYWLDRAGHWPLIETLYRALVFGEALTAKTAEDAVEDAYRNRRTPDGQPMVDEYIPPYRIGNFEKMEADDTVFFFNFRQDRMIQLTRAFVERRYGGPPVRFVTLTRPYDEFHDFIFAPHEETQALSPVLGEALSAHQLRQLRIADSQKFRHVTSFLNGKRIAPFPGEDRLEIRVGPSVQYRERPDMGAMEIAAIAPPVIRHSVYDLIIVNFANCDMVGHVGDLPLAVKTVGIVDRCVGALVEAALLAGGEALVTADHGNIEQMHYNGTQNEVCTAHSANPVECFYISRTPQGALSPQGFLSSIASTVLDLLSIPIPPEMTSPSLLIRKK</sequence>
<evidence type="ECO:0000259" key="13">
    <source>
        <dbReference type="Pfam" id="PF01676"/>
    </source>
</evidence>
<keyword evidence="5 8" id="KW-0324">Glycolysis</keyword>
<evidence type="ECO:0000256" key="9">
    <source>
        <dbReference type="NCBIfam" id="TIGR01307"/>
    </source>
</evidence>
<feature type="domain" description="Metalloenzyme" evidence="13">
    <location>
        <begin position="3"/>
        <end position="493"/>
    </location>
</feature>
<dbReference type="GO" id="GO:0006007">
    <property type="term" value="P:glucose catabolic process"/>
    <property type="evidence" value="ECO:0007669"/>
    <property type="project" value="InterPro"/>
</dbReference>
<comment type="subunit">
    <text evidence="8">Monomer.</text>
</comment>
<dbReference type="PIRSF" id="PIRSF001492">
    <property type="entry name" value="IPGAM"/>
    <property type="match status" value="1"/>
</dbReference>
<comment type="caution">
    <text evidence="15">The sequence shown here is derived from an EMBL/GenBank/DDBJ whole genome shotgun (WGS) entry which is preliminary data.</text>
</comment>
<feature type="binding site" evidence="8 11">
    <location>
        <position position="122"/>
    </location>
    <ligand>
        <name>substrate</name>
    </ligand>
</feature>
<dbReference type="InterPro" id="IPR011258">
    <property type="entry name" value="BPG-indep_PGM_N"/>
</dbReference>
<proteinExistence type="inferred from homology"/>
<organism evidence="15 16">
    <name type="scientific">Candidatus Uhrbacteria bacterium RIFCSPLOWO2_02_FULL_49_11</name>
    <dbReference type="NCBI Taxonomy" id="1802409"/>
    <lineage>
        <taxon>Bacteria</taxon>
        <taxon>Candidatus Uhriibacteriota</taxon>
    </lineage>
</organism>